<evidence type="ECO:0000313" key="1">
    <source>
        <dbReference type="EMBL" id="GAG51314.1"/>
    </source>
</evidence>
<organism evidence="1">
    <name type="scientific">marine sediment metagenome</name>
    <dbReference type="NCBI Taxonomy" id="412755"/>
    <lineage>
        <taxon>unclassified sequences</taxon>
        <taxon>metagenomes</taxon>
        <taxon>ecological metagenomes</taxon>
    </lineage>
</organism>
<comment type="caution">
    <text evidence="1">The sequence shown here is derived from an EMBL/GenBank/DDBJ whole genome shotgun (WGS) entry which is preliminary data.</text>
</comment>
<accession>X0Y5V9</accession>
<feature type="non-terminal residue" evidence="1">
    <location>
        <position position="54"/>
    </location>
</feature>
<sequence>MDSRERVFLCLDHEEPDRVPFDFWASNGAWAAIEAATGMTRDAFLDANDVDLRY</sequence>
<protein>
    <submittedName>
        <fullName evidence="1">Uncharacterized protein</fullName>
    </submittedName>
</protein>
<dbReference type="EMBL" id="BARS01057444">
    <property type="protein sequence ID" value="GAG51314.1"/>
    <property type="molecule type" value="Genomic_DNA"/>
</dbReference>
<proteinExistence type="predicted"/>
<dbReference type="AlphaFoldDB" id="X0Y5V9"/>
<reference evidence="1" key="1">
    <citation type="journal article" date="2014" name="Front. Microbiol.">
        <title>High frequency of phylogenetically diverse reductive dehalogenase-homologous genes in deep subseafloor sedimentary metagenomes.</title>
        <authorList>
            <person name="Kawai M."/>
            <person name="Futagami T."/>
            <person name="Toyoda A."/>
            <person name="Takaki Y."/>
            <person name="Nishi S."/>
            <person name="Hori S."/>
            <person name="Arai W."/>
            <person name="Tsubouchi T."/>
            <person name="Morono Y."/>
            <person name="Uchiyama I."/>
            <person name="Ito T."/>
            <person name="Fujiyama A."/>
            <person name="Inagaki F."/>
            <person name="Takami H."/>
        </authorList>
    </citation>
    <scope>NUCLEOTIDE SEQUENCE</scope>
    <source>
        <strain evidence="1">Expedition CK06-06</strain>
    </source>
</reference>
<name>X0Y5V9_9ZZZZ</name>
<gene>
    <name evidence="1" type="ORF">S01H1_84219</name>
</gene>